<reference evidence="1 2" key="1">
    <citation type="submission" date="2019-08" db="EMBL/GenBank/DDBJ databases">
        <title>In-depth cultivation of the pig gut microbiome towards novel bacterial diversity and tailored functional studies.</title>
        <authorList>
            <person name="Wylensek D."/>
            <person name="Hitch T.C.A."/>
            <person name="Clavel T."/>
        </authorList>
    </citation>
    <scope>NUCLEOTIDE SEQUENCE [LARGE SCALE GENOMIC DNA]</scope>
    <source>
        <strain evidence="1 2">Oil+RF-744-WCA-WT-11</strain>
    </source>
</reference>
<sequence>MYLSKAKLMEEYGISKSSVDRILKLIRDHSARYPKSAVIRSGNIVRIRDDVFLDAFQYTDQIMCGIAPKFVPNERHAWERISAL</sequence>
<dbReference type="Proteomes" id="UP000481852">
    <property type="component" value="Unassembled WGS sequence"/>
</dbReference>
<dbReference type="AlphaFoldDB" id="A0A6L5X5B5"/>
<dbReference type="RefSeq" id="WP_154526556.1">
    <property type="nucleotide sequence ID" value="NZ_VULZ01000013.1"/>
</dbReference>
<evidence type="ECO:0000313" key="2">
    <source>
        <dbReference type="Proteomes" id="UP000481852"/>
    </source>
</evidence>
<protein>
    <recommendedName>
        <fullName evidence="3">DNA-binding protein</fullName>
    </recommendedName>
</protein>
<comment type="caution">
    <text evidence="1">The sequence shown here is derived from an EMBL/GenBank/DDBJ whole genome shotgun (WGS) entry which is preliminary data.</text>
</comment>
<name>A0A6L5X5B5_9FIRM</name>
<evidence type="ECO:0008006" key="3">
    <source>
        <dbReference type="Google" id="ProtNLM"/>
    </source>
</evidence>
<evidence type="ECO:0000313" key="1">
    <source>
        <dbReference type="EMBL" id="MSS15569.1"/>
    </source>
</evidence>
<accession>A0A6L5X5B5</accession>
<proteinExistence type="predicted"/>
<dbReference type="EMBL" id="VULZ01000013">
    <property type="protein sequence ID" value="MSS15569.1"/>
    <property type="molecule type" value="Genomic_DNA"/>
</dbReference>
<keyword evidence="2" id="KW-1185">Reference proteome</keyword>
<gene>
    <name evidence="1" type="ORF">FYJ35_11075</name>
</gene>
<organism evidence="1 2">
    <name type="scientific">Porcincola intestinalis</name>
    <dbReference type="NCBI Taxonomy" id="2606632"/>
    <lineage>
        <taxon>Bacteria</taxon>
        <taxon>Bacillati</taxon>
        <taxon>Bacillota</taxon>
        <taxon>Clostridia</taxon>
        <taxon>Lachnospirales</taxon>
        <taxon>Lachnospiraceae</taxon>
        <taxon>Porcincola</taxon>
    </lineage>
</organism>